<evidence type="ECO:0000313" key="7">
    <source>
        <dbReference type="Proteomes" id="UP000008467"/>
    </source>
</evidence>
<dbReference type="eggNOG" id="COG1454">
    <property type="taxonomic scope" value="Bacteria"/>
</dbReference>
<dbReference type="FunFam" id="1.20.1090.10:FF:000001">
    <property type="entry name" value="Aldehyde-alcohol dehydrogenase"/>
    <property type="match status" value="1"/>
</dbReference>
<evidence type="ECO:0000259" key="4">
    <source>
        <dbReference type="Pfam" id="PF00465"/>
    </source>
</evidence>
<dbReference type="KEGG" id="cle:Clole_0539"/>
<dbReference type="InterPro" id="IPR018211">
    <property type="entry name" value="ADH_Fe_CS"/>
</dbReference>
<dbReference type="PANTHER" id="PTHR11496">
    <property type="entry name" value="ALCOHOL DEHYDROGENASE"/>
    <property type="match status" value="1"/>
</dbReference>
<keyword evidence="7" id="KW-1185">Reference proteome</keyword>
<dbReference type="Pfam" id="PF00465">
    <property type="entry name" value="Fe-ADH"/>
    <property type="match status" value="1"/>
</dbReference>
<comment type="similarity">
    <text evidence="1">Belongs to the iron-containing alcohol dehydrogenase family.</text>
</comment>
<sequence length="384" mass="41282">MAYEFTLPGKVVIGEGALASCETTIKSYGKRAFIVTGKMITKLGTLKLLTDYLHQWGIGYTVFNDITGEPTDEMIEAGVNLYKDNGCDFCIGIGGGSPLDSAKAIAAMSVLRGKVSDYMGKEISGTFPPMVLIPTTAGTGSETTKFTIITDTKKNIKMLLKGNALLPQLAVIDPSLTYSSPRHITAATGMDALTHAVEAYTSRKSNTLTDLYALSAVKRIFEYLPIAYNDGNHAKAREEMAIAAFEAGVCINNASVTLVHGMSRPIGALFHVPHGISNAMLIGECLSYVVDGAYERFGTLGRIIGVADDTMTDEIASGKFLEALAELCSRCEIPSLEGYGISKADFEIHIEKMANDAMASGSPSNTIKVVDVEDLKQIYYKLYK</sequence>
<dbReference type="AlphaFoldDB" id="F2JM65"/>
<keyword evidence="2 6" id="KW-0560">Oxidoreductase</keyword>
<dbReference type="EMBL" id="CP002582">
    <property type="protein sequence ID" value="ADZ82276.1"/>
    <property type="molecule type" value="Genomic_DNA"/>
</dbReference>
<evidence type="ECO:0000256" key="3">
    <source>
        <dbReference type="ARBA" id="ARBA00023027"/>
    </source>
</evidence>
<dbReference type="EC" id="1.1.1.1" evidence="6"/>
<protein>
    <submittedName>
        <fullName evidence="6">Alcohol dehydrogenase</fullName>
        <ecNumber evidence="6">1.1.1.1</ecNumber>
    </submittedName>
</protein>
<evidence type="ECO:0000313" key="6">
    <source>
        <dbReference type="EMBL" id="ADZ82276.1"/>
    </source>
</evidence>
<reference evidence="6 7" key="1">
    <citation type="journal article" date="2011" name="J. Bacteriol.">
        <title>Complete genome sequence of the cellulose-degrading bacterium Cellulosilyticum lentocellum.</title>
        <authorList>
            <consortium name="US DOE Joint Genome Institute"/>
            <person name="Miller D.A."/>
            <person name="Suen G."/>
            <person name="Bruce D."/>
            <person name="Copeland A."/>
            <person name="Cheng J.F."/>
            <person name="Detter C."/>
            <person name="Goodwin L.A."/>
            <person name="Han C.S."/>
            <person name="Hauser L.J."/>
            <person name="Land M.L."/>
            <person name="Lapidus A."/>
            <person name="Lucas S."/>
            <person name="Meincke L."/>
            <person name="Pitluck S."/>
            <person name="Tapia R."/>
            <person name="Teshima H."/>
            <person name="Woyke T."/>
            <person name="Fox B.G."/>
            <person name="Angert E.R."/>
            <person name="Currie C.R."/>
        </authorList>
    </citation>
    <scope>NUCLEOTIDE SEQUENCE [LARGE SCALE GENOMIC DNA]</scope>
    <source>
        <strain evidence="7">ATCC 49066 / DSM 5427 / NCIMB 11756 / RHM5</strain>
    </source>
</reference>
<evidence type="ECO:0000259" key="5">
    <source>
        <dbReference type="Pfam" id="PF25137"/>
    </source>
</evidence>
<dbReference type="InterPro" id="IPR039697">
    <property type="entry name" value="Alcohol_dehydrogenase_Fe"/>
</dbReference>
<dbReference type="GO" id="GO:0046872">
    <property type="term" value="F:metal ion binding"/>
    <property type="evidence" value="ECO:0007669"/>
    <property type="project" value="InterPro"/>
</dbReference>
<gene>
    <name evidence="6" type="ordered locus">Clole_0539</name>
</gene>
<dbReference type="Proteomes" id="UP000008467">
    <property type="component" value="Chromosome"/>
</dbReference>
<evidence type="ECO:0000256" key="1">
    <source>
        <dbReference type="ARBA" id="ARBA00007358"/>
    </source>
</evidence>
<feature type="domain" description="Fe-containing alcohol dehydrogenase-like C-terminal" evidence="5">
    <location>
        <begin position="185"/>
        <end position="382"/>
    </location>
</feature>
<dbReference type="Pfam" id="PF25137">
    <property type="entry name" value="ADH_Fe_C"/>
    <property type="match status" value="1"/>
</dbReference>
<dbReference type="FunFam" id="3.40.50.1970:FF:000003">
    <property type="entry name" value="Alcohol dehydrogenase, iron-containing"/>
    <property type="match status" value="1"/>
</dbReference>
<dbReference type="HOGENOM" id="CLU_007207_0_0_9"/>
<organism evidence="6 7">
    <name type="scientific">Cellulosilyticum lentocellum (strain ATCC 49066 / DSM 5427 / NCIMB 11756 / RHM5)</name>
    <name type="common">Clostridium lentocellum</name>
    <dbReference type="NCBI Taxonomy" id="642492"/>
    <lineage>
        <taxon>Bacteria</taxon>
        <taxon>Bacillati</taxon>
        <taxon>Bacillota</taxon>
        <taxon>Clostridia</taxon>
        <taxon>Lachnospirales</taxon>
        <taxon>Cellulosilyticaceae</taxon>
        <taxon>Cellulosilyticum</taxon>
    </lineage>
</organism>
<dbReference type="InterPro" id="IPR056798">
    <property type="entry name" value="ADH_Fe_C"/>
</dbReference>
<dbReference type="Gene3D" id="3.40.50.1970">
    <property type="match status" value="1"/>
</dbReference>
<evidence type="ECO:0000256" key="2">
    <source>
        <dbReference type="ARBA" id="ARBA00023002"/>
    </source>
</evidence>
<dbReference type="Gene3D" id="1.20.1090.10">
    <property type="entry name" value="Dehydroquinate synthase-like - alpha domain"/>
    <property type="match status" value="1"/>
</dbReference>
<dbReference type="InterPro" id="IPR001670">
    <property type="entry name" value="ADH_Fe/GldA"/>
</dbReference>
<name>F2JM65_CELLD</name>
<feature type="domain" description="Alcohol dehydrogenase iron-type/glycerol dehydrogenase GldA" evidence="4">
    <location>
        <begin position="8"/>
        <end position="174"/>
    </location>
</feature>
<dbReference type="GO" id="GO:0004022">
    <property type="term" value="F:alcohol dehydrogenase (NAD+) activity"/>
    <property type="evidence" value="ECO:0007669"/>
    <property type="project" value="UniProtKB-EC"/>
</dbReference>
<dbReference type="SUPFAM" id="SSF56796">
    <property type="entry name" value="Dehydroquinate synthase-like"/>
    <property type="match status" value="1"/>
</dbReference>
<dbReference type="PROSITE" id="PS00913">
    <property type="entry name" value="ADH_IRON_1"/>
    <property type="match status" value="1"/>
</dbReference>
<dbReference type="CDD" id="cd08194">
    <property type="entry name" value="Fe-ADH-like"/>
    <property type="match status" value="1"/>
</dbReference>
<dbReference type="PANTHER" id="PTHR11496:SF102">
    <property type="entry name" value="ALCOHOL DEHYDROGENASE 4"/>
    <property type="match status" value="1"/>
</dbReference>
<keyword evidence="3" id="KW-0520">NAD</keyword>
<dbReference type="RefSeq" id="WP_013655577.1">
    <property type="nucleotide sequence ID" value="NC_015275.1"/>
</dbReference>
<accession>F2JM65</accession>
<dbReference type="STRING" id="642492.Clole_0539"/>
<proteinExistence type="inferred from homology"/>